<reference evidence="2" key="1">
    <citation type="journal article" date="2021" name="Proc. Natl. Acad. Sci. U.S.A.">
        <title>A Catalog of Tens of Thousands of Viruses from Human Metagenomes Reveals Hidden Associations with Chronic Diseases.</title>
        <authorList>
            <person name="Tisza M.J."/>
            <person name="Buck C.B."/>
        </authorList>
    </citation>
    <scope>NUCLEOTIDE SEQUENCE</scope>
    <source>
        <strain evidence="2">CtCjb12</strain>
    </source>
</reference>
<dbReference type="InterPro" id="IPR001387">
    <property type="entry name" value="Cro/C1-type_HTH"/>
</dbReference>
<dbReference type="PROSITE" id="PS50943">
    <property type="entry name" value="HTH_CROC1"/>
    <property type="match status" value="1"/>
</dbReference>
<dbReference type="GO" id="GO:0003677">
    <property type="term" value="F:DNA binding"/>
    <property type="evidence" value="ECO:0007669"/>
    <property type="project" value="InterPro"/>
</dbReference>
<dbReference type="CDD" id="cd00093">
    <property type="entry name" value="HTH_XRE"/>
    <property type="match status" value="1"/>
</dbReference>
<dbReference type="Pfam" id="PF01381">
    <property type="entry name" value="HTH_3"/>
    <property type="match status" value="1"/>
</dbReference>
<feature type="domain" description="HTH cro/C1-type" evidence="1">
    <location>
        <begin position="13"/>
        <end position="68"/>
    </location>
</feature>
<evidence type="ECO:0000313" key="2">
    <source>
        <dbReference type="EMBL" id="DAD84450.1"/>
    </source>
</evidence>
<dbReference type="Gene3D" id="1.10.260.40">
    <property type="entry name" value="lambda repressor-like DNA-binding domains"/>
    <property type="match status" value="1"/>
</dbReference>
<accession>A0A8S5MQQ0</accession>
<protein>
    <submittedName>
        <fullName evidence="2">Helix-turn-helix domain protein</fullName>
    </submittedName>
</protein>
<organism evidence="2">
    <name type="scientific">Myoviridae sp. ctCjb12</name>
    <dbReference type="NCBI Taxonomy" id="2826631"/>
    <lineage>
        <taxon>Viruses</taxon>
        <taxon>Duplodnaviria</taxon>
        <taxon>Heunggongvirae</taxon>
        <taxon>Uroviricota</taxon>
        <taxon>Caudoviricetes</taxon>
    </lineage>
</organism>
<sequence length="195" mass="21289">MSYFTAAKIGAALAKARVSAGLSQREIAILIEKNERTVQNWERGQSSPDADEIMDWCTACGVSPIAVFMEVLHPDLYAVPDQQKQDDEIDRELCAIVQALPPLTKRLLLFVLKGQHGSSAPAVISEIAANLHCPLNNRVSVCGTIIDQYTFAQIRGLDPCPDDPHPPIDDLKIHYKAGRAAAENGALGYIGQRKE</sequence>
<proteinExistence type="predicted"/>
<dbReference type="EMBL" id="BK014960">
    <property type="protein sequence ID" value="DAD84450.1"/>
    <property type="molecule type" value="Genomic_DNA"/>
</dbReference>
<dbReference type="InterPro" id="IPR010982">
    <property type="entry name" value="Lambda_DNA-bd_dom_sf"/>
</dbReference>
<dbReference type="SMART" id="SM00530">
    <property type="entry name" value="HTH_XRE"/>
    <property type="match status" value="1"/>
</dbReference>
<evidence type="ECO:0000259" key="1">
    <source>
        <dbReference type="PROSITE" id="PS50943"/>
    </source>
</evidence>
<dbReference type="SUPFAM" id="SSF47413">
    <property type="entry name" value="lambda repressor-like DNA-binding domains"/>
    <property type="match status" value="1"/>
</dbReference>
<name>A0A8S5MQQ0_9CAUD</name>